<dbReference type="Pfam" id="PF02837">
    <property type="entry name" value="Glyco_hydro_2_N"/>
    <property type="match status" value="1"/>
</dbReference>
<dbReference type="InterPro" id="IPR017853">
    <property type="entry name" value="GH"/>
</dbReference>
<gene>
    <name evidence="6" type="ORF">H9797_04585</name>
</gene>
<sequence length="577" mass="65565">MTKRNEYPRPQFRRESWQPLNGTWEFAFDDEDAGMKRGLWRGKTPLPLRIEVPFSYQYPASGIGDRAVHEIVWYRRTFEIEKEMQERRALLCFNAADYETDVWMNGAHALTHRGGFSPFHADVTDLLQSGENIIVVRCKDTLESAVPRGKQSWKEGPFACFYVQNTGIWQSVWLEFFGEDCIDRYSLLSDIDHCTVYGSVETLRGRADELDLSLSFRGQSIAWQHTLLTGSRGKFCVPLADEGFDFGELLWTPESPNLVDVDMKLLKNGQIVDEAHTRIGLRKIDIDASGKICLNHRPLYQRLILDQGYWEESGLTPPSATALKTDIELSKAMGFNGARKHQKLEDPYFYYYAEELGFLVWCEMPSAYTFCDREVKALTQEWQEIVSYAKNFTSVIAYVPLNESWGTREIRTQNAQQDLARSLYYATRALDETRLISSNDGFETVSPTDFVGIHDYDVKGAEMAQKYAVLDGLYPQGWALFADGSKYEGQPVLLTEFGGIAMKSDEKGMAWGYNEGASDREEFLSRLSALAGGIRAAGFQGFCYTQLTDVQQEVNGLLTAGRTPKAEIEKLKEIFGK</sequence>
<evidence type="ECO:0000256" key="1">
    <source>
        <dbReference type="ARBA" id="ARBA00007401"/>
    </source>
</evidence>
<dbReference type="InterPro" id="IPR036156">
    <property type="entry name" value="Beta-gal/glucu_dom_sf"/>
</dbReference>
<dbReference type="GO" id="GO:0004553">
    <property type="term" value="F:hydrolase activity, hydrolyzing O-glycosyl compounds"/>
    <property type="evidence" value="ECO:0007669"/>
    <property type="project" value="InterPro"/>
</dbReference>
<dbReference type="Gene3D" id="2.60.120.260">
    <property type="entry name" value="Galactose-binding domain-like"/>
    <property type="match status" value="1"/>
</dbReference>
<dbReference type="Gene3D" id="2.60.40.10">
    <property type="entry name" value="Immunoglobulins"/>
    <property type="match status" value="1"/>
</dbReference>
<dbReference type="SUPFAM" id="SSF51445">
    <property type="entry name" value="(Trans)glycosidases"/>
    <property type="match status" value="1"/>
</dbReference>
<protein>
    <submittedName>
        <fullName evidence="6">Glycoside hydrolase family 2</fullName>
    </submittedName>
</protein>
<dbReference type="Gene3D" id="3.20.20.80">
    <property type="entry name" value="Glycosidases"/>
    <property type="match status" value="1"/>
</dbReference>
<keyword evidence="2 6" id="KW-0378">Hydrolase</keyword>
<comment type="caution">
    <text evidence="6">The sequence shown here is derived from an EMBL/GenBank/DDBJ whole genome shotgun (WGS) entry which is preliminary data.</text>
</comment>
<evidence type="ECO:0000259" key="4">
    <source>
        <dbReference type="Pfam" id="PF00703"/>
    </source>
</evidence>
<evidence type="ECO:0000313" key="7">
    <source>
        <dbReference type="Proteomes" id="UP000824221"/>
    </source>
</evidence>
<feature type="domain" description="Glycoside hydrolase family 2 immunoglobulin-like beta-sandwich" evidence="4">
    <location>
        <begin position="249"/>
        <end position="282"/>
    </location>
</feature>
<organism evidence="6 7">
    <name type="scientific">Candidatus Gallimonas gallistercoris</name>
    <dbReference type="NCBI Taxonomy" id="2838602"/>
    <lineage>
        <taxon>Bacteria</taxon>
        <taxon>Bacillati</taxon>
        <taxon>Bacillota</taxon>
        <taxon>Clostridia</taxon>
        <taxon>Candidatus Gallimonas</taxon>
    </lineage>
</organism>
<evidence type="ECO:0000313" key="6">
    <source>
        <dbReference type="EMBL" id="HJA02640.1"/>
    </source>
</evidence>
<proteinExistence type="inferred from homology"/>
<reference evidence="6" key="1">
    <citation type="journal article" date="2021" name="PeerJ">
        <title>Extensive microbial diversity within the chicken gut microbiome revealed by metagenomics and culture.</title>
        <authorList>
            <person name="Gilroy R."/>
            <person name="Ravi A."/>
            <person name="Getino M."/>
            <person name="Pursley I."/>
            <person name="Horton D.L."/>
            <person name="Alikhan N.F."/>
            <person name="Baker D."/>
            <person name="Gharbi K."/>
            <person name="Hall N."/>
            <person name="Watson M."/>
            <person name="Adriaenssens E.M."/>
            <person name="Foster-Nyarko E."/>
            <person name="Jarju S."/>
            <person name="Secka A."/>
            <person name="Antonio M."/>
            <person name="Oren A."/>
            <person name="Chaudhuri R.R."/>
            <person name="La Ragione R."/>
            <person name="Hildebrand F."/>
            <person name="Pallen M.J."/>
        </authorList>
    </citation>
    <scope>NUCLEOTIDE SEQUENCE</scope>
    <source>
        <strain evidence="6">CHK156-179</strain>
    </source>
</reference>
<accession>A0A9D2KF88</accession>
<keyword evidence="3" id="KW-0326">Glycosidase</keyword>
<dbReference type="PANTHER" id="PTHR42732:SF4">
    <property type="entry name" value="BETA-MANNOSIDASE"/>
    <property type="match status" value="1"/>
</dbReference>
<dbReference type="InterPro" id="IPR051913">
    <property type="entry name" value="GH2_Domain-Containing"/>
</dbReference>
<name>A0A9D2KF88_9FIRM</name>
<feature type="domain" description="Glycosyl hydrolases family 2 sugar binding" evidence="5">
    <location>
        <begin position="19"/>
        <end position="138"/>
    </location>
</feature>
<dbReference type="InterPro" id="IPR006104">
    <property type="entry name" value="Glyco_hydro_2_N"/>
</dbReference>
<evidence type="ECO:0000256" key="3">
    <source>
        <dbReference type="ARBA" id="ARBA00023295"/>
    </source>
</evidence>
<evidence type="ECO:0000259" key="5">
    <source>
        <dbReference type="Pfam" id="PF02837"/>
    </source>
</evidence>
<dbReference type="GO" id="GO:0005975">
    <property type="term" value="P:carbohydrate metabolic process"/>
    <property type="evidence" value="ECO:0007669"/>
    <property type="project" value="InterPro"/>
</dbReference>
<dbReference type="InterPro" id="IPR008979">
    <property type="entry name" value="Galactose-bd-like_sf"/>
</dbReference>
<dbReference type="SUPFAM" id="SSF49785">
    <property type="entry name" value="Galactose-binding domain-like"/>
    <property type="match status" value="1"/>
</dbReference>
<evidence type="ECO:0000256" key="2">
    <source>
        <dbReference type="ARBA" id="ARBA00022801"/>
    </source>
</evidence>
<dbReference type="Proteomes" id="UP000824221">
    <property type="component" value="Unassembled WGS sequence"/>
</dbReference>
<dbReference type="InterPro" id="IPR006102">
    <property type="entry name" value="Ig-like_GH2"/>
</dbReference>
<dbReference type="InterPro" id="IPR013783">
    <property type="entry name" value="Ig-like_fold"/>
</dbReference>
<dbReference type="EMBL" id="DXAJ01000070">
    <property type="protein sequence ID" value="HJA02640.1"/>
    <property type="molecule type" value="Genomic_DNA"/>
</dbReference>
<dbReference type="SUPFAM" id="SSF49303">
    <property type="entry name" value="beta-Galactosidase/glucuronidase domain"/>
    <property type="match status" value="1"/>
</dbReference>
<dbReference type="PANTHER" id="PTHR42732">
    <property type="entry name" value="BETA-GALACTOSIDASE"/>
    <property type="match status" value="1"/>
</dbReference>
<dbReference type="AlphaFoldDB" id="A0A9D2KF88"/>
<comment type="similarity">
    <text evidence="1">Belongs to the glycosyl hydrolase 2 family.</text>
</comment>
<reference evidence="6" key="2">
    <citation type="submission" date="2021-04" db="EMBL/GenBank/DDBJ databases">
        <authorList>
            <person name="Gilroy R."/>
        </authorList>
    </citation>
    <scope>NUCLEOTIDE SEQUENCE</scope>
    <source>
        <strain evidence="6">CHK156-179</strain>
    </source>
</reference>
<dbReference type="Pfam" id="PF00703">
    <property type="entry name" value="Glyco_hydro_2"/>
    <property type="match status" value="1"/>
</dbReference>